<evidence type="ECO:0000256" key="3">
    <source>
        <dbReference type="SAM" id="Coils"/>
    </source>
</evidence>
<dbReference type="Gene3D" id="3.90.640.10">
    <property type="entry name" value="Actin, Chain A, domain 4"/>
    <property type="match status" value="1"/>
</dbReference>
<evidence type="ECO:0000313" key="5">
    <source>
        <dbReference type="EMBL" id="QHU09523.1"/>
    </source>
</evidence>
<evidence type="ECO:0000256" key="1">
    <source>
        <dbReference type="ARBA" id="ARBA00022741"/>
    </source>
</evidence>
<dbReference type="InterPro" id="IPR043129">
    <property type="entry name" value="ATPase_NBD"/>
</dbReference>
<accession>A0A6C0JVV5</accession>
<keyword evidence="3" id="KW-0175">Coiled coil</keyword>
<dbReference type="Gene3D" id="1.20.1270.10">
    <property type="match status" value="1"/>
</dbReference>
<feature type="coiled-coil region" evidence="3">
    <location>
        <begin position="516"/>
        <end position="543"/>
    </location>
</feature>
<feature type="region of interest" description="Disordered" evidence="4">
    <location>
        <begin position="621"/>
        <end position="655"/>
    </location>
</feature>
<dbReference type="FunFam" id="3.90.640.10:FF:000002">
    <property type="entry name" value="Heat shock 70 kDa"/>
    <property type="match status" value="1"/>
</dbReference>
<dbReference type="InterPro" id="IPR018181">
    <property type="entry name" value="Heat_shock_70_CS"/>
</dbReference>
<dbReference type="FunFam" id="2.60.34.10:FF:000002">
    <property type="entry name" value="Heat shock 70 kDa"/>
    <property type="match status" value="1"/>
</dbReference>
<dbReference type="PANTHER" id="PTHR19375">
    <property type="entry name" value="HEAT SHOCK PROTEIN 70KDA"/>
    <property type="match status" value="1"/>
</dbReference>
<dbReference type="AlphaFoldDB" id="A0A6C0JVV5"/>
<dbReference type="InterPro" id="IPR029048">
    <property type="entry name" value="HSP70_C_sf"/>
</dbReference>
<dbReference type="Gene3D" id="2.60.34.10">
    <property type="entry name" value="Substrate Binding Domain Of DNAk, Chain A, domain 1"/>
    <property type="match status" value="1"/>
</dbReference>
<dbReference type="FunFam" id="3.30.30.30:FF:000001">
    <property type="entry name" value="heat shock 70 kDa protein-like"/>
    <property type="match status" value="1"/>
</dbReference>
<dbReference type="InterPro" id="IPR013126">
    <property type="entry name" value="Hsp_70_fam"/>
</dbReference>
<dbReference type="SUPFAM" id="SSF53067">
    <property type="entry name" value="Actin-like ATPase domain"/>
    <property type="match status" value="2"/>
</dbReference>
<name>A0A6C0JVV5_9ZZZZ</name>
<dbReference type="InterPro" id="IPR029047">
    <property type="entry name" value="HSP70_peptide-bd_sf"/>
</dbReference>
<evidence type="ECO:0000256" key="4">
    <source>
        <dbReference type="SAM" id="MobiDB-lite"/>
    </source>
</evidence>
<keyword evidence="2" id="KW-0067">ATP-binding</keyword>
<feature type="compositionally biased region" description="Low complexity" evidence="4">
    <location>
        <begin position="634"/>
        <end position="644"/>
    </location>
</feature>
<keyword evidence="1" id="KW-0547">Nucleotide-binding</keyword>
<dbReference type="SUPFAM" id="SSF100934">
    <property type="entry name" value="Heat shock protein 70kD (HSP70), C-terminal subdomain"/>
    <property type="match status" value="1"/>
</dbReference>
<dbReference type="PROSITE" id="PS01036">
    <property type="entry name" value="HSP70_3"/>
    <property type="match status" value="1"/>
</dbReference>
<dbReference type="Gene3D" id="3.30.420.40">
    <property type="match status" value="2"/>
</dbReference>
<organism evidence="5">
    <name type="scientific">viral metagenome</name>
    <dbReference type="NCBI Taxonomy" id="1070528"/>
    <lineage>
        <taxon>unclassified sequences</taxon>
        <taxon>metagenomes</taxon>
        <taxon>organismal metagenomes</taxon>
    </lineage>
</organism>
<reference evidence="5" key="1">
    <citation type="journal article" date="2020" name="Nature">
        <title>Giant virus diversity and host interactions through global metagenomics.</title>
        <authorList>
            <person name="Schulz F."/>
            <person name="Roux S."/>
            <person name="Paez-Espino D."/>
            <person name="Jungbluth S."/>
            <person name="Walsh D.A."/>
            <person name="Denef V.J."/>
            <person name="McMahon K.D."/>
            <person name="Konstantinidis K.T."/>
            <person name="Eloe-Fadrosh E.A."/>
            <person name="Kyrpides N.C."/>
            <person name="Woyke T."/>
        </authorList>
    </citation>
    <scope>NUCLEOTIDE SEQUENCE</scope>
    <source>
        <strain evidence="5">GVMAG-S-1101164-105</strain>
    </source>
</reference>
<sequence>MAKASTNYVIGCDLATCMSMVAVWRNGSVEIIASESGNRTVPSVVSFGEERLVGDAAKSASATNPQNTIFDAKRLIGRSFDDPLVQRDMKTWPFKVVDDGRNRPQIVIENKGETKKYYPEEIAAMVLSKLKAMAESYLGQEVTDAVVTVPAYFNDSQRQATKDAGRIAGLNVLRLLAEPTSACIAYGLNDKGKGERKVVIFDLGGGTFDVSLLTVEDGVFEVRATSGDTHLGGQDFDSRIVEWMIEEFKKKTKIDIRSNSRALARSRLAAERAKKTLSTAAQTTLEIDSIADGVDLQLTLTRAKFESLCDDLFKKCMGPVEQVLKDAKMSKADVDDVVLVGGSSRIPRVQALLKELFNGKELCQSIHPDEAVAYGAAVQAHILSGNNTNDATTDLLLLDVTPLSLGIETAGNVMTVLIKRNTTIPTKKSQTFSTYSDNQVAVDICVFEGERQFTKDNRLLGKFRLEGVPPMPRGVPQIEVTYDVDANGILNVSAAEKSTGKSQKITITNEKGRLSKDDIERMVSDAEKLAEEDKKAMERVEAKNELESYLYNARNSFREEKVKEKMVSEDLEKVEALLKENIDWLDANPDADKDTFKAQYKAAEEAVRPYMIKMYGAKDMSSAGSGTMSPEMEAAAAAAAAAAGPGPGPKVEEVD</sequence>
<dbReference type="Gene3D" id="3.30.30.30">
    <property type="match status" value="1"/>
</dbReference>
<dbReference type="NCBIfam" id="NF001413">
    <property type="entry name" value="PRK00290.1"/>
    <property type="match status" value="1"/>
</dbReference>
<dbReference type="PROSITE" id="PS00329">
    <property type="entry name" value="HSP70_2"/>
    <property type="match status" value="1"/>
</dbReference>
<dbReference type="FunFam" id="3.30.420.40:FF:000004">
    <property type="entry name" value="Molecular chaperone DnaK"/>
    <property type="match status" value="1"/>
</dbReference>
<protein>
    <submittedName>
        <fullName evidence="5">Uncharacterized protein</fullName>
    </submittedName>
</protein>
<dbReference type="EMBL" id="MN740738">
    <property type="protein sequence ID" value="QHU09523.1"/>
    <property type="molecule type" value="Genomic_DNA"/>
</dbReference>
<dbReference type="GO" id="GO:0140662">
    <property type="term" value="F:ATP-dependent protein folding chaperone"/>
    <property type="evidence" value="ECO:0007669"/>
    <property type="project" value="InterPro"/>
</dbReference>
<dbReference type="PRINTS" id="PR00301">
    <property type="entry name" value="HEATSHOCK70"/>
</dbReference>
<dbReference type="SUPFAM" id="SSF100920">
    <property type="entry name" value="Heat shock protein 70kD (HSP70), peptide-binding domain"/>
    <property type="match status" value="1"/>
</dbReference>
<proteinExistence type="predicted"/>
<dbReference type="Pfam" id="PF00012">
    <property type="entry name" value="HSP70"/>
    <property type="match status" value="1"/>
</dbReference>
<dbReference type="GO" id="GO:0005524">
    <property type="term" value="F:ATP binding"/>
    <property type="evidence" value="ECO:0007669"/>
    <property type="project" value="UniProtKB-KW"/>
</dbReference>
<evidence type="ECO:0000256" key="2">
    <source>
        <dbReference type="ARBA" id="ARBA00022840"/>
    </source>
</evidence>